<dbReference type="Pfam" id="PF16054">
    <property type="entry name" value="TMEM72"/>
    <property type="match status" value="1"/>
</dbReference>
<keyword evidence="2" id="KW-0472">Membrane</keyword>
<reference evidence="4" key="1">
    <citation type="submission" date="2025-08" db="UniProtKB">
        <authorList>
            <consortium name="RefSeq"/>
        </authorList>
    </citation>
    <scope>IDENTIFICATION</scope>
</reference>
<dbReference type="InterPro" id="IPR032055">
    <property type="entry name" value="TMEM72"/>
</dbReference>
<sequence length="250" mass="26793">MKQVAFWTSLELSCRLLGVSTGAVLVGVGAQTLLRGQFKSLAVYLLFSGATILVYEAAYFASLLLAACSVLPVVFTRHPCWKEVRRCRPFQKFLAYVLLSVACFLHPVLVWHVTIPGTMLVLSGLAYFLLSKKHKETAANGPLGQYSDSCPASTAETSPDDTEQTYTFLGGSRRGPRGSLLSYARSILTGLRSQEGAVNSPDVLTTRRQGRFGEKAVSIVLSVQDNAGSLAQESTSDTAPILGPTAATSP</sequence>
<organism evidence="3 4">
    <name type="scientific">Gekko japonicus</name>
    <name type="common">Schlegel's Japanese gecko</name>
    <dbReference type="NCBI Taxonomy" id="146911"/>
    <lineage>
        <taxon>Eukaryota</taxon>
        <taxon>Metazoa</taxon>
        <taxon>Chordata</taxon>
        <taxon>Craniata</taxon>
        <taxon>Vertebrata</taxon>
        <taxon>Euteleostomi</taxon>
        <taxon>Lepidosauria</taxon>
        <taxon>Squamata</taxon>
        <taxon>Bifurcata</taxon>
        <taxon>Gekkota</taxon>
        <taxon>Gekkonidae</taxon>
        <taxon>Gekkoninae</taxon>
        <taxon>Gekko</taxon>
    </lineage>
</organism>
<gene>
    <name evidence="4" type="primary">TMEM72</name>
</gene>
<protein>
    <submittedName>
        <fullName evidence="4">Transmembrane protein 72</fullName>
    </submittedName>
</protein>
<dbReference type="RefSeq" id="XP_015262668.1">
    <property type="nucleotide sequence ID" value="XM_015407182.1"/>
</dbReference>
<feature type="transmembrane region" description="Helical" evidence="2">
    <location>
        <begin position="12"/>
        <end position="30"/>
    </location>
</feature>
<feature type="compositionally biased region" description="Polar residues" evidence="1">
    <location>
        <begin position="229"/>
        <end position="238"/>
    </location>
</feature>
<evidence type="ECO:0000256" key="1">
    <source>
        <dbReference type="SAM" id="MobiDB-lite"/>
    </source>
</evidence>
<keyword evidence="3" id="KW-1185">Reference proteome</keyword>
<feature type="transmembrane region" description="Helical" evidence="2">
    <location>
        <begin position="93"/>
        <end position="109"/>
    </location>
</feature>
<keyword evidence="2" id="KW-1133">Transmembrane helix</keyword>
<name>A0ABM1JMI1_GEKJA</name>
<dbReference type="GeneID" id="107106962"/>
<dbReference type="PANTHER" id="PTHR28474">
    <property type="entry name" value="TRANSMEMBRANE PROTEIN 72"/>
    <property type="match status" value="1"/>
</dbReference>
<evidence type="ECO:0000256" key="2">
    <source>
        <dbReference type="SAM" id="Phobius"/>
    </source>
</evidence>
<feature type="transmembrane region" description="Helical" evidence="2">
    <location>
        <begin position="42"/>
        <end position="73"/>
    </location>
</feature>
<accession>A0ABM1JMI1</accession>
<evidence type="ECO:0000313" key="4">
    <source>
        <dbReference type="RefSeq" id="XP_015262668.1"/>
    </source>
</evidence>
<dbReference type="PANTHER" id="PTHR28474:SF1">
    <property type="entry name" value="TRANSMEMBRANE PROTEIN 72"/>
    <property type="match status" value="1"/>
</dbReference>
<proteinExistence type="predicted"/>
<evidence type="ECO:0000313" key="3">
    <source>
        <dbReference type="Proteomes" id="UP000694871"/>
    </source>
</evidence>
<dbReference type="Proteomes" id="UP000694871">
    <property type="component" value="Unplaced"/>
</dbReference>
<keyword evidence="2 4" id="KW-0812">Transmembrane</keyword>
<feature type="region of interest" description="Disordered" evidence="1">
    <location>
        <begin position="229"/>
        <end position="250"/>
    </location>
</feature>